<name>A0ABV4CEB8_9PSEU</name>
<dbReference type="PANTHER" id="PTHR40763:SF4">
    <property type="entry name" value="DUF1707 DOMAIN-CONTAINING PROTEIN"/>
    <property type="match status" value="1"/>
</dbReference>
<keyword evidence="3" id="KW-1185">Reference proteome</keyword>
<dbReference type="Pfam" id="PF08044">
    <property type="entry name" value="DUF1707"/>
    <property type="match status" value="1"/>
</dbReference>
<accession>A0ABV4CEB8</accession>
<comment type="caution">
    <text evidence="2">The sequence shown here is derived from an EMBL/GenBank/DDBJ whole genome shotgun (WGS) entry which is preliminary data.</text>
</comment>
<feature type="domain" description="DUF1707" evidence="1">
    <location>
        <begin position="5"/>
        <end position="57"/>
    </location>
</feature>
<sequence>MDEEVRASDAEREQVVERLQRALSQGRLAVAECDERIAAAYASTTRGELAELTRDLPGNLW</sequence>
<protein>
    <submittedName>
        <fullName evidence="2">DUF1707 domain-containing protein</fullName>
    </submittedName>
</protein>
<dbReference type="InterPro" id="IPR012551">
    <property type="entry name" value="DUF1707_SHOCT-like"/>
</dbReference>
<proteinExistence type="predicted"/>
<evidence type="ECO:0000313" key="2">
    <source>
        <dbReference type="EMBL" id="MEY8039321.1"/>
    </source>
</evidence>
<organism evidence="2 3">
    <name type="scientific">Saccharopolyspora cebuensis</name>
    <dbReference type="NCBI Taxonomy" id="418759"/>
    <lineage>
        <taxon>Bacteria</taxon>
        <taxon>Bacillati</taxon>
        <taxon>Actinomycetota</taxon>
        <taxon>Actinomycetes</taxon>
        <taxon>Pseudonocardiales</taxon>
        <taxon>Pseudonocardiaceae</taxon>
        <taxon>Saccharopolyspora</taxon>
    </lineage>
</organism>
<dbReference type="RefSeq" id="WP_345358038.1">
    <property type="nucleotide sequence ID" value="NZ_BAABII010000003.1"/>
</dbReference>
<evidence type="ECO:0000259" key="1">
    <source>
        <dbReference type="Pfam" id="PF08044"/>
    </source>
</evidence>
<reference evidence="2 3" key="1">
    <citation type="submission" date="2024-08" db="EMBL/GenBank/DDBJ databases">
        <title>Genome mining of Saccharopolyspora cebuensis PGLac3 from Nigerian medicinal plant.</title>
        <authorList>
            <person name="Ezeobiora C.E."/>
            <person name="Igbokwe N.H."/>
            <person name="Amin D.H."/>
            <person name="Mendie U.E."/>
        </authorList>
    </citation>
    <scope>NUCLEOTIDE SEQUENCE [LARGE SCALE GENOMIC DNA]</scope>
    <source>
        <strain evidence="2 3">PGLac3</strain>
    </source>
</reference>
<dbReference type="EMBL" id="JBGEHV010000010">
    <property type="protein sequence ID" value="MEY8039321.1"/>
    <property type="molecule type" value="Genomic_DNA"/>
</dbReference>
<gene>
    <name evidence="2" type="ORF">AB8O55_07915</name>
</gene>
<dbReference type="Proteomes" id="UP001564626">
    <property type="component" value="Unassembled WGS sequence"/>
</dbReference>
<evidence type="ECO:0000313" key="3">
    <source>
        <dbReference type="Proteomes" id="UP001564626"/>
    </source>
</evidence>
<dbReference type="PANTHER" id="PTHR40763">
    <property type="entry name" value="MEMBRANE PROTEIN-RELATED"/>
    <property type="match status" value="1"/>
</dbReference>